<name>X1LN25_9ZZZZ</name>
<comment type="caution">
    <text evidence="1">The sequence shown here is derived from an EMBL/GenBank/DDBJ whole genome shotgun (WGS) entry which is preliminary data.</text>
</comment>
<feature type="non-terminal residue" evidence="1">
    <location>
        <position position="351"/>
    </location>
</feature>
<gene>
    <name evidence="1" type="ORF">S06H3_16962</name>
</gene>
<accession>X1LN25</accession>
<feature type="non-terminal residue" evidence="1">
    <location>
        <position position="1"/>
    </location>
</feature>
<evidence type="ECO:0000313" key="1">
    <source>
        <dbReference type="EMBL" id="GAI03810.1"/>
    </source>
</evidence>
<dbReference type="EMBL" id="BARV01008435">
    <property type="protein sequence ID" value="GAI03810.1"/>
    <property type="molecule type" value="Genomic_DNA"/>
</dbReference>
<dbReference type="AlphaFoldDB" id="X1LN25"/>
<protein>
    <submittedName>
        <fullName evidence="1">Uncharacterized protein</fullName>
    </submittedName>
</protein>
<dbReference type="Gene3D" id="2.60.40.10">
    <property type="entry name" value="Immunoglobulins"/>
    <property type="match status" value="1"/>
</dbReference>
<organism evidence="1">
    <name type="scientific">marine sediment metagenome</name>
    <dbReference type="NCBI Taxonomy" id="412755"/>
    <lineage>
        <taxon>unclassified sequences</taxon>
        <taxon>metagenomes</taxon>
        <taxon>ecological metagenomes</taxon>
    </lineage>
</organism>
<reference evidence="1" key="1">
    <citation type="journal article" date="2014" name="Front. Microbiol.">
        <title>High frequency of phylogenetically diverse reductive dehalogenase-homologous genes in deep subseafloor sedimentary metagenomes.</title>
        <authorList>
            <person name="Kawai M."/>
            <person name="Futagami T."/>
            <person name="Toyoda A."/>
            <person name="Takaki Y."/>
            <person name="Nishi S."/>
            <person name="Hori S."/>
            <person name="Arai W."/>
            <person name="Tsubouchi T."/>
            <person name="Morono Y."/>
            <person name="Uchiyama I."/>
            <person name="Ito T."/>
            <person name="Fujiyama A."/>
            <person name="Inagaki F."/>
            <person name="Takami H."/>
        </authorList>
    </citation>
    <scope>NUCLEOTIDE SEQUENCE</scope>
    <source>
        <strain evidence="1">Expedition CK06-06</strain>
    </source>
</reference>
<sequence length="351" mass="37538">RNNSSIDIRYTISGEDQYSIESAGISDSYDRGDGQGSWGYIELKFWVDAGVGHYTLTDLANGGTLGNQFVEWDDHSDAGLRIDDAYLGYSAWGDEPGCGDDLNVRKYCATEPSFSSAGAEETTTGLVVNYVTAVMPVVSILTDYSAGFTPGTSEGTDVGFDFSAFGDMDLSTCSDVIGNYTFTGFSTNPTGVTIDNTNKFITFTGGAVVAGVAHTIVNASPGTGWRITNTATSQTQAVIVRTSSSSDFYILTIHSPPSPPDTLYTHRTETGAQSGDANPSGVILSPWFSALYQDPDNNDTADYYQIQVGTTEGGSDMWDSGQTSMTTTTESYRCPSLQYTGSALDWGTTYW</sequence>
<dbReference type="InterPro" id="IPR013783">
    <property type="entry name" value="Ig-like_fold"/>
</dbReference>
<proteinExistence type="predicted"/>